<dbReference type="Gene3D" id="2.130.10.10">
    <property type="entry name" value="YVTN repeat-like/Quinoprotein amine dehydrogenase"/>
    <property type="match status" value="1"/>
</dbReference>
<dbReference type="HOGENOM" id="CLU_983927_0_0_1"/>
<dbReference type="InterPro" id="IPR015943">
    <property type="entry name" value="WD40/YVTN_repeat-like_dom_sf"/>
</dbReference>
<reference evidence="2 3" key="1">
    <citation type="submission" date="2014-04" db="EMBL/GenBank/DDBJ databases">
        <authorList>
            <consortium name="DOE Joint Genome Institute"/>
            <person name="Kuo A."/>
            <person name="Kohler A."/>
            <person name="Costa M.D."/>
            <person name="Nagy L.G."/>
            <person name="Floudas D."/>
            <person name="Copeland A."/>
            <person name="Barry K.W."/>
            <person name="Cichocki N."/>
            <person name="Veneault-Fourrey C."/>
            <person name="LaButti K."/>
            <person name="Lindquist E.A."/>
            <person name="Lipzen A."/>
            <person name="Lundell T."/>
            <person name="Morin E."/>
            <person name="Murat C."/>
            <person name="Sun H."/>
            <person name="Tunlid A."/>
            <person name="Henrissat B."/>
            <person name="Grigoriev I.V."/>
            <person name="Hibbett D.S."/>
            <person name="Martin F."/>
            <person name="Nordberg H.P."/>
            <person name="Cantor M.N."/>
            <person name="Hua S.X."/>
        </authorList>
    </citation>
    <scope>NUCLEOTIDE SEQUENCE [LARGE SCALE GENOMIC DNA]</scope>
    <source>
        <strain evidence="2 3">Marx 270</strain>
    </source>
</reference>
<dbReference type="EMBL" id="KN831951">
    <property type="protein sequence ID" value="KIO10634.1"/>
    <property type="molecule type" value="Genomic_DNA"/>
</dbReference>
<evidence type="ECO:0000313" key="3">
    <source>
        <dbReference type="Proteomes" id="UP000054217"/>
    </source>
</evidence>
<dbReference type="Pfam" id="PF00400">
    <property type="entry name" value="WD40"/>
    <property type="match status" value="1"/>
</dbReference>
<name>A0A0C3PQ50_PISTI</name>
<proteinExistence type="predicted"/>
<evidence type="ECO:0008006" key="4">
    <source>
        <dbReference type="Google" id="ProtNLM"/>
    </source>
</evidence>
<gene>
    <name evidence="2" type="ORF">M404DRAFT_13484</name>
</gene>
<evidence type="ECO:0000313" key="2">
    <source>
        <dbReference type="EMBL" id="KIO10634.1"/>
    </source>
</evidence>
<dbReference type="InParanoid" id="A0A0C3PQ50"/>
<protein>
    <recommendedName>
        <fullName evidence="4">Anaphase-promoting complex subunit 4 WD40 domain-containing protein</fullName>
    </recommendedName>
</protein>
<dbReference type="SUPFAM" id="SSF101908">
    <property type="entry name" value="Putative isomerase YbhE"/>
    <property type="match status" value="1"/>
</dbReference>
<reference evidence="3" key="2">
    <citation type="submission" date="2015-01" db="EMBL/GenBank/DDBJ databases">
        <title>Evolutionary Origins and Diversification of the Mycorrhizal Mutualists.</title>
        <authorList>
            <consortium name="DOE Joint Genome Institute"/>
            <consortium name="Mycorrhizal Genomics Consortium"/>
            <person name="Kohler A."/>
            <person name="Kuo A."/>
            <person name="Nagy L.G."/>
            <person name="Floudas D."/>
            <person name="Copeland A."/>
            <person name="Barry K.W."/>
            <person name="Cichocki N."/>
            <person name="Veneault-Fourrey C."/>
            <person name="LaButti K."/>
            <person name="Lindquist E.A."/>
            <person name="Lipzen A."/>
            <person name="Lundell T."/>
            <person name="Morin E."/>
            <person name="Murat C."/>
            <person name="Riley R."/>
            <person name="Ohm R."/>
            <person name="Sun H."/>
            <person name="Tunlid A."/>
            <person name="Henrissat B."/>
            <person name="Grigoriev I.V."/>
            <person name="Hibbett D.S."/>
            <person name="Martin F."/>
        </authorList>
    </citation>
    <scope>NUCLEOTIDE SEQUENCE [LARGE SCALE GENOMIC DNA]</scope>
    <source>
        <strain evidence="3">Marx 270</strain>
    </source>
</reference>
<organism evidence="2 3">
    <name type="scientific">Pisolithus tinctorius Marx 270</name>
    <dbReference type="NCBI Taxonomy" id="870435"/>
    <lineage>
        <taxon>Eukaryota</taxon>
        <taxon>Fungi</taxon>
        <taxon>Dikarya</taxon>
        <taxon>Basidiomycota</taxon>
        <taxon>Agaricomycotina</taxon>
        <taxon>Agaricomycetes</taxon>
        <taxon>Agaricomycetidae</taxon>
        <taxon>Boletales</taxon>
        <taxon>Sclerodermatineae</taxon>
        <taxon>Pisolithaceae</taxon>
        <taxon>Pisolithus</taxon>
    </lineage>
</organism>
<feature type="region of interest" description="Disordered" evidence="1">
    <location>
        <begin position="20"/>
        <end position="41"/>
    </location>
</feature>
<dbReference type="OrthoDB" id="10248252at2759"/>
<dbReference type="AlphaFoldDB" id="A0A0C3PQ50"/>
<dbReference type="Proteomes" id="UP000054217">
    <property type="component" value="Unassembled WGS sequence"/>
</dbReference>
<dbReference type="InterPro" id="IPR001680">
    <property type="entry name" value="WD40_rpt"/>
</dbReference>
<sequence>MEDEGSSPVEPSLLRTHQATGATTWGAGPTEDLLFTSSEPPAPNDIVTSYHRVWDTKKQRLAFELDANEAGDAIAISPDGSILVLTTVGAGNSHPIRLYDIRRRNPKAYEKEELESFCRRPSSSDMGEEPEEVVHVITFSSDGHLLAIARSDNRLHVYDIRALSKGPLCDFRHFDSDEGGGNLCGVAHAAWIEGRDRRRIGIVSGGDDGCVRLWEPALSPSDDLQGTILGRNDFDVAHFSIGDGWKGEMPLVIGDSGGGVNTFDLQDGEGCRIVRPWSSTRRI</sequence>
<keyword evidence="3" id="KW-1185">Reference proteome</keyword>
<dbReference type="STRING" id="870435.A0A0C3PQ50"/>
<accession>A0A0C3PQ50</accession>
<evidence type="ECO:0000256" key="1">
    <source>
        <dbReference type="SAM" id="MobiDB-lite"/>
    </source>
</evidence>